<organism evidence="1 2">
    <name type="scientific">Pseudazoarcus pumilus</name>
    <dbReference type="NCBI Taxonomy" id="2067960"/>
    <lineage>
        <taxon>Bacteria</taxon>
        <taxon>Pseudomonadati</taxon>
        <taxon>Pseudomonadota</taxon>
        <taxon>Betaproteobacteria</taxon>
        <taxon>Rhodocyclales</taxon>
        <taxon>Zoogloeaceae</taxon>
        <taxon>Pseudazoarcus</taxon>
    </lineage>
</organism>
<dbReference type="CDD" id="cd21631">
    <property type="entry name" value="RHH_CopG_NikR-like"/>
    <property type="match status" value="1"/>
</dbReference>
<name>A0A2I6S9Y1_9RHOO</name>
<evidence type="ECO:0000313" key="2">
    <source>
        <dbReference type="Proteomes" id="UP000242205"/>
    </source>
</evidence>
<dbReference type="AlphaFoldDB" id="A0A2I6S9Y1"/>
<dbReference type="OrthoDB" id="8564132at2"/>
<protein>
    <recommendedName>
        <fullName evidence="3">CopG family transcriptional regulator</fullName>
    </recommendedName>
</protein>
<dbReference type="KEGG" id="atw:C0099_14605"/>
<dbReference type="EMBL" id="CP025682">
    <property type="protein sequence ID" value="AUN96062.1"/>
    <property type="molecule type" value="Genomic_DNA"/>
</dbReference>
<keyword evidence="2" id="KW-1185">Reference proteome</keyword>
<reference evidence="1 2" key="1">
    <citation type="submission" date="2018-01" db="EMBL/GenBank/DDBJ databases">
        <authorList>
            <person name="Fu G.-Y."/>
        </authorList>
    </citation>
    <scope>NUCLEOTIDE SEQUENCE [LARGE SCALE GENOMIC DNA]</scope>
    <source>
        <strain evidence="1 2">SY39</strain>
    </source>
</reference>
<proteinExistence type="predicted"/>
<evidence type="ECO:0008006" key="3">
    <source>
        <dbReference type="Google" id="ProtNLM"/>
    </source>
</evidence>
<evidence type="ECO:0000313" key="1">
    <source>
        <dbReference type="EMBL" id="AUN96062.1"/>
    </source>
</evidence>
<dbReference type="SUPFAM" id="SSF47598">
    <property type="entry name" value="Ribbon-helix-helix"/>
    <property type="match status" value="1"/>
</dbReference>
<sequence>MTTTSLKLSDELKQRAARAAESAGLSPHAFMVQAIEQAATNAERRASFTAVAHAAREDALATGQGHDAKAVHEWIKARASGNKTAKPRAVDWRG</sequence>
<gene>
    <name evidence="1" type="ORF">C0099_14605</name>
</gene>
<dbReference type="InterPro" id="IPR010985">
    <property type="entry name" value="Ribbon_hlx_hlx"/>
</dbReference>
<dbReference type="RefSeq" id="WP_102248106.1">
    <property type="nucleotide sequence ID" value="NZ_CP025682.1"/>
</dbReference>
<accession>A0A2I6S9Y1</accession>
<dbReference type="GO" id="GO:0006355">
    <property type="term" value="P:regulation of DNA-templated transcription"/>
    <property type="evidence" value="ECO:0007669"/>
    <property type="project" value="InterPro"/>
</dbReference>
<dbReference type="Proteomes" id="UP000242205">
    <property type="component" value="Chromosome"/>
</dbReference>